<dbReference type="AlphaFoldDB" id="A4CMW8"/>
<gene>
    <name evidence="1" type="ordered locus">RB2501_11807</name>
</gene>
<dbReference type="Proteomes" id="UP000009049">
    <property type="component" value="Chromosome"/>
</dbReference>
<dbReference type="eggNOG" id="COG3427">
    <property type="taxonomic scope" value="Bacteria"/>
</dbReference>
<dbReference type="CDD" id="cd07812">
    <property type="entry name" value="SRPBCC"/>
    <property type="match status" value="1"/>
</dbReference>
<protein>
    <recommendedName>
        <fullName evidence="3">SRPBCC family protein</fullName>
    </recommendedName>
</protein>
<dbReference type="HOGENOM" id="CLU_146051_0_0_10"/>
<dbReference type="STRING" id="313596.RB2501_11807"/>
<evidence type="ECO:0000313" key="1">
    <source>
        <dbReference type="EMBL" id="EAR15010.1"/>
    </source>
</evidence>
<dbReference type="InterPro" id="IPR023393">
    <property type="entry name" value="START-like_dom_sf"/>
</dbReference>
<dbReference type="KEGG" id="rbi:RB2501_11807"/>
<dbReference type="RefSeq" id="WP_015754331.1">
    <property type="nucleotide sequence ID" value="NC_013222.1"/>
</dbReference>
<dbReference type="Gene3D" id="3.30.530.20">
    <property type="match status" value="1"/>
</dbReference>
<evidence type="ECO:0008006" key="3">
    <source>
        <dbReference type="Google" id="ProtNLM"/>
    </source>
</evidence>
<dbReference type="OrthoDB" id="411301at2"/>
<keyword evidence="2" id="KW-1185">Reference proteome</keyword>
<evidence type="ECO:0000313" key="2">
    <source>
        <dbReference type="Proteomes" id="UP000009049"/>
    </source>
</evidence>
<dbReference type="SUPFAM" id="SSF55961">
    <property type="entry name" value="Bet v1-like"/>
    <property type="match status" value="1"/>
</dbReference>
<organism evidence="1 2">
    <name type="scientific">Robiginitalea biformata (strain ATCC BAA-864 / DSM 15991 / KCTC 12146 / HTCC2501)</name>
    <dbReference type="NCBI Taxonomy" id="313596"/>
    <lineage>
        <taxon>Bacteria</taxon>
        <taxon>Pseudomonadati</taxon>
        <taxon>Bacteroidota</taxon>
        <taxon>Flavobacteriia</taxon>
        <taxon>Flavobacteriales</taxon>
        <taxon>Flavobacteriaceae</taxon>
        <taxon>Robiginitalea</taxon>
    </lineage>
</organism>
<dbReference type="Pfam" id="PF10604">
    <property type="entry name" value="Polyketide_cyc2"/>
    <property type="match status" value="1"/>
</dbReference>
<dbReference type="EMBL" id="CP001712">
    <property type="protein sequence ID" value="EAR15010.1"/>
    <property type="molecule type" value="Genomic_DNA"/>
</dbReference>
<proteinExistence type="predicted"/>
<reference evidence="1 2" key="1">
    <citation type="journal article" date="2009" name="J. Bacteriol.">
        <title>Complete genome sequence of Robiginitalea biformata HTCC2501.</title>
        <authorList>
            <person name="Oh H.M."/>
            <person name="Giovannoni S.J."/>
            <person name="Lee K."/>
            <person name="Ferriera S."/>
            <person name="Johnson J."/>
            <person name="Cho J.C."/>
        </authorList>
    </citation>
    <scope>NUCLEOTIDE SEQUENCE [LARGE SCALE GENOMIC DNA]</scope>
    <source>
        <strain evidence="2">ATCC BAA-864 / HTCC2501 / KCTC 12146</strain>
    </source>
</reference>
<dbReference type="InterPro" id="IPR019587">
    <property type="entry name" value="Polyketide_cyclase/dehydratase"/>
</dbReference>
<accession>A4CMW8</accession>
<sequence length="151" mass="17703">MKYTCEITIDLPRDRMVAILDNPENMKHWQRGLESYKQISGQPRQEGAQMELAYQMGKRHLVMVETLIKYNPPHELHTTYDTKGVHNIQKNYFKEVDANTSKWISESEFQFSSFGMKLMGWLMPGAFRKQSQKYLEDFKRFAETGESVAGQ</sequence>
<name>A4CMW8_ROBBH</name>